<dbReference type="InterPro" id="IPR000210">
    <property type="entry name" value="BTB/POZ_dom"/>
</dbReference>
<dbReference type="InterPro" id="IPR011333">
    <property type="entry name" value="SKP1/BTB/POZ_sf"/>
</dbReference>
<dbReference type="Proteomes" id="UP000076532">
    <property type="component" value="Unassembled WGS sequence"/>
</dbReference>
<dbReference type="CDD" id="cd18186">
    <property type="entry name" value="BTB_POZ_ZBTB_KLHL-like"/>
    <property type="match status" value="1"/>
</dbReference>
<accession>A0A167V818</accession>
<protein>
    <recommendedName>
        <fullName evidence="1">BTB domain-containing protein</fullName>
    </recommendedName>
</protein>
<dbReference type="Pfam" id="PF00651">
    <property type="entry name" value="BTB"/>
    <property type="match status" value="1"/>
</dbReference>
<gene>
    <name evidence="2" type="ORF">FIBSPDRAFT_711588</name>
</gene>
<dbReference type="Gene3D" id="3.30.710.10">
    <property type="entry name" value="Potassium Channel Kv1.1, Chain A"/>
    <property type="match status" value="1"/>
</dbReference>
<reference evidence="2 3" key="1">
    <citation type="journal article" date="2016" name="Mol. Biol. Evol.">
        <title>Comparative Genomics of Early-Diverging Mushroom-Forming Fungi Provides Insights into the Origins of Lignocellulose Decay Capabilities.</title>
        <authorList>
            <person name="Nagy L.G."/>
            <person name="Riley R."/>
            <person name="Tritt A."/>
            <person name="Adam C."/>
            <person name="Daum C."/>
            <person name="Floudas D."/>
            <person name="Sun H."/>
            <person name="Yadav J.S."/>
            <person name="Pangilinan J."/>
            <person name="Larsson K.H."/>
            <person name="Matsuura K."/>
            <person name="Barry K."/>
            <person name="Labutti K."/>
            <person name="Kuo R."/>
            <person name="Ohm R.A."/>
            <person name="Bhattacharya S.S."/>
            <person name="Shirouzu T."/>
            <person name="Yoshinaga Y."/>
            <person name="Martin F.M."/>
            <person name="Grigoriev I.V."/>
            <person name="Hibbett D.S."/>
        </authorList>
    </citation>
    <scope>NUCLEOTIDE SEQUENCE [LARGE SCALE GENOMIC DNA]</scope>
    <source>
        <strain evidence="2 3">CBS 109695</strain>
    </source>
</reference>
<feature type="non-terminal residue" evidence="2">
    <location>
        <position position="1"/>
    </location>
</feature>
<dbReference type="SUPFAM" id="SSF54695">
    <property type="entry name" value="POZ domain"/>
    <property type="match status" value="1"/>
</dbReference>
<keyword evidence="3" id="KW-1185">Reference proteome</keyword>
<dbReference type="PROSITE" id="PS50097">
    <property type="entry name" value="BTB"/>
    <property type="match status" value="1"/>
</dbReference>
<dbReference type="AlphaFoldDB" id="A0A167V818"/>
<dbReference type="EMBL" id="KV417892">
    <property type="protein sequence ID" value="KZP04737.1"/>
    <property type="molecule type" value="Genomic_DNA"/>
</dbReference>
<feature type="domain" description="BTB" evidence="1">
    <location>
        <begin position="10"/>
        <end position="74"/>
    </location>
</feature>
<proteinExistence type="predicted"/>
<dbReference type="OrthoDB" id="3248190at2759"/>
<feature type="non-terminal residue" evidence="2">
    <location>
        <position position="161"/>
    </location>
</feature>
<name>A0A167V818_9AGAM</name>
<sequence length="161" mass="18269">KHSQYYFEDGNVVFRVENTLYNVHRYFFVRDSPHFRAILQGNDTTNPCVLSGVNCADFDEFLAILYPIDFRRPPSKTMAQWTSILHLAANWGFENIKLLAIDKLAGSANPVDKIVLGRRYGIIDWLPAAYEAVCTRSGPLTVEEGMKLCVEDIVRIAAARQ</sequence>
<evidence type="ECO:0000313" key="2">
    <source>
        <dbReference type="EMBL" id="KZP04737.1"/>
    </source>
</evidence>
<organism evidence="2 3">
    <name type="scientific">Athelia psychrophila</name>
    <dbReference type="NCBI Taxonomy" id="1759441"/>
    <lineage>
        <taxon>Eukaryota</taxon>
        <taxon>Fungi</taxon>
        <taxon>Dikarya</taxon>
        <taxon>Basidiomycota</taxon>
        <taxon>Agaricomycotina</taxon>
        <taxon>Agaricomycetes</taxon>
        <taxon>Agaricomycetidae</taxon>
        <taxon>Atheliales</taxon>
        <taxon>Atheliaceae</taxon>
        <taxon>Athelia</taxon>
    </lineage>
</organism>
<evidence type="ECO:0000259" key="1">
    <source>
        <dbReference type="PROSITE" id="PS50097"/>
    </source>
</evidence>
<evidence type="ECO:0000313" key="3">
    <source>
        <dbReference type="Proteomes" id="UP000076532"/>
    </source>
</evidence>
<dbReference type="SMART" id="SM00225">
    <property type="entry name" value="BTB"/>
    <property type="match status" value="1"/>
</dbReference>